<proteinExistence type="predicted"/>
<name>A0ABX3PAA7_9HYPH</name>
<comment type="caution">
    <text evidence="1">The sequence shown here is derived from an EMBL/GenBank/DDBJ whole genome shotgun (WGS) entry which is preliminary data.</text>
</comment>
<keyword evidence="2" id="KW-1185">Reference proteome</keyword>
<dbReference type="RefSeq" id="WP_081177290.1">
    <property type="nucleotide sequence ID" value="NZ_MSPX01000019.1"/>
</dbReference>
<sequence length="194" mass="21106">MPPETRDPIIIADAGPLIRLAAADLLEAIRLTNRQIVLVDRVEDAVCGDPSKPFASEVADWLSRMQDAVIRAPTLEGLAIATLRQQSAQGNAAAAERLKKALRRSGERAIREYVEMIEPSDVETALVLYEDGAVPNLMSAANVPMVLMTTRAFVREVIDRGYNGDALQALESTGYHLKPPIRTVIEAGFENSAL</sequence>
<organism evidence="1 2">
    <name type="scientific">Xaviernesmea rhizosphaerae</name>
    <dbReference type="NCBI Taxonomy" id="1672749"/>
    <lineage>
        <taxon>Bacteria</taxon>
        <taxon>Pseudomonadati</taxon>
        <taxon>Pseudomonadota</taxon>
        <taxon>Alphaproteobacteria</taxon>
        <taxon>Hyphomicrobiales</taxon>
        <taxon>Rhizobiaceae</taxon>
        <taxon>Rhizobium/Agrobacterium group</taxon>
        <taxon>Xaviernesmea</taxon>
    </lineage>
</organism>
<evidence type="ECO:0000313" key="1">
    <source>
        <dbReference type="EMBL" id="OQP84688.1"/>
    </source>
</evidence>
<dbReference type="EMBL" id="MSPX01000019">
    <property type="protein sequence ID" value="OQP84688.1"/>
    <property type="molecule type" value="Genomic_DNA"/>
</dbReference>
<gene>
    <name evidence="1" type="ORF">BTR14_18915</name>
</gene>
<evidence type="ECO:0000313" key="2">
    <source>
        <dbReference type="Proteomes" id="UP000192652"/>
    </source>
</evidence>
<dbReference type="Proteomes" id="UP000192652">
    <property type="component" value="Unassembled WGS sequence"/>
</dbReference>
<accession>A0ABX3PAA7</accession>
<evidence type="ECO:0008006" key="3">
    <source>
        <dbReference type="Google" id="ProtNLM"/>
    </source>
</evidence>
<reference evidence="1 2" key="1">
    <citation type="journal article" date="2017" name="Antonie Van Leeuwenhoek">
        <title>Rhizobium rhizosphaerae sp. nov., a novel species isolated from rice rhizosphere.</title>
        <authorList>
            <person name="Zhao J.J."/>
            <person name="Zhang J."/>
            <person name="Zhang R.J."/>
            <person name="Zhang C.W."/>
            <person name="Yin H.Q."/>
            <person name="Zhang X.X."/>
        </authorList>
    </citation>
    <scope>NUCLEOTIDE SEQUENCE [LARGE SCALE GENOMIC DNA]</scope>
    <source>
        <strain evidence="1 2">RD15</strain>
    </source>
</reference>
<protein>
    <recommendedName>
        <fullName evidence="3">DUF3368 domain-containing protein</fullName>
    </recommendedName>
</protein>